<keyword evidence="5 13" id="KW-0378">Hydrolase</keyword>
<evidence type="ECO:0000313" key="15">
    <source>
        <dbReference type="EMBL" id="EGQ12797.1"/>
    </source>
</evidence>
<dbReference type="STRING" id="997353.HMPREF9144_2561"/>
<protein>
    <recommendedName>
        <fullName evidence="12 13">Replicative DNA helicase</fullName>
        <ecNumber evidence="12 13">5.6.2.3</ecNumber>
    </recommendedName>
</protein>
<dbReference type="Gene3D" id="1.10.860.10">
    <property type="entry name" value="DNAb Helicase, Chain A"/>
    <property type="match status" value="1"/>
</dbReference>
<dbReference type="GO" id="GO:0005829">
    <property type="term" value="C:cytosol"/>
    <property type="evidence" value="ECO:0007669"/>
    <property type="project" value="TreeGrafter"/>
</dbReference>
<dbReference type="FunFam" id="1.10.860.10:FF:000001">
    <property type="entry name" value="Replicative DNA helicase"/>
    <property type="match status" value="1"/>
</dbReference>
<dbReference type="Pfam" id="PF03796">
    <property type="entry name" value="DnaB_C"/>
    <property type="match status" value="1"/>
</dbReference>
<keyword evidence="7 13" id="KW-0067">ATP-binding</keyword>
<dbReference type="GO" id="GO:0043139">
    <property type="term" value="F:5'-3' DNA helicase activity"/>
    <property type="evidence" value="ECO:0007669"/>
    <property type="project" value="UniProtKB-EC"/>
</dbReference>
<dbReference type="GO" id="GO:0003677">
    <property type="term" value="F:DNA binding"/>
    <property type="evidence" value="ECO:0007669"/>
    <property type="project" value="UniProtKB-UniRule"/>
</dbReference>
<comment type="catalytic activity">
    <reaction evidence="11 13">
        <text>ATP + H2O = ADP + phosphate + H(+)</text>
        <dbReference type="Rhea" id="RHEA:13065"/>
        <dbReference type="ChEBI" id="CHEBI:15377"/>
        <dbReference type="ChEBI" id="CHEBI:15378"/>
        <dbReference type="ChEBI" id="CHEBI:30616"/>
        <dbReference type="ChEBI" id="CHEBI:43474"/>
        <dbReference type="ChEBI" id="CHEBI:456216"/>
        <dbReference type="EC" id="5.6.2.3"/>
    </reaction>
</comment>
<organism evidence="15 16">
    <name type="scientific">Prevotella pallens ATCC 700821</name>
    <dbReference type="NCBI Taxonomy" id="997353"/>
    <lineage>
        <taxon>Bacteria</taxon>
        <taxon>Pseudomonadati</taxon>
        <taxon>Bacteroidota</taxon>
        <taxon>Bacteroidia</taxon>
        <taxon>Bacteroidales</taxon>
        <taxon>Prevotellaceae</taxon>
        <taxon>Prevotella</taxon>
    </lineage>
</organism>
<name>F9DLL9_9BACT</name>
<reference evidence="15 16" key="1">
    <citation type="submission" date="2011-04" db="EMBL/GenBank/DDBJ databases">
        <authorList>
            <person name="Muzny D."/>
            <person name="Qin X."/>
            <person name="Deng J."/>
            <person name="Jiang H."/>
            <person name="Liu Y."/>
            <person name="Qu J."/>
            <person name="Song X.-Z."/>
            <person name="Zhang L."/>
            <person name="Thornton R."/>
            <person name="Coyle M."/>
            <person name="Francisco L."/>
            <person name="Jackson L."/>
            <person name="Javaid M."/>
            <person name="Korchina V."/>
            <person name="Kovar C."/>
            <person name="Mata R."/>
            <person name="Mathew T."/>
            <person name="Ngo R."/>
            <person name="Nguyen L."/>
            <person name="Nguyen N."/>
            <person name="Okwuonu G."/>
            <person name="Ongeri F."/>
            <person name="Pham C."/>
            <person name="Simmons D."/>
            <person name="Wilczek-Boney K."/>
            <person name="Hale W."/>
            <person name="Jakkamsetti A."/>
            <person name="Pham P."/>
            <person name="Ruth R."/>
            <person name="San Lucas F."/>
            <person name="Warren J."/>
            <person name="Zhang J."/>
            <person name="Zhao Z."/>
            <person name="Zhou C."/>
            <person name="Zhu D."/>
            <person name="Lee S."/>
            <person name="Bess C."/>
            <person name="Blankenburg K."/>
            <person name="Forbes L."/>
            <person name="Fu Q."/>
            <person name="Gubbala S."/>
            <person name="Hirani K."/>
            <person name="Jayaseelan J.C."/>
            <person name="Lara F."/>
            <person name="Munidasa M."/>
            <person name="Palculict T."/>
            <person name="Patil S."/>
            <person name="Pu L.-L."/>
            <person name="Saada N."/>
            <person name="Tang L."/>
            <person name="Weissenberger G."/>
            <person name="Zhu Y."/>
            <person name="Hemphill L."/>
            <person name="Shang Y."/>
            <person name="Youmans B."/>
            <person name="Ayvaz T."/>
            <person name="Ross M."/>
            <person name="Santibanez J."/>
            <person name="Aqrawi P."/>
            <person name="Gross S."/>
            <person name="Joshi V."/>
            <person name="Fowler G."/>
            <person name="Nazareth L."/>
            <person name="Reid J."/>
            <person name="Worley K."/>
            <person name="Petrosino J."/>
            <person name="Highlander S."/>
            <person name="Gibbs R."/>
        </authorList>
    </citation>
    <scope>NUCLEOTIDE SEQUENCE [LARGE SCALE GENOMIC DNA]</scope>
    <source>
        <strain evidence="15 16">ATCC 700821</strain>
    </source>
</reference>
<dbReference type="GO" id="GO:0042802">
    <property type="term" value="F:identical protein binding"/>
    <property type="evidence" value="ECO:0007669"/>
    <property type="project" value="UniProtKB-ARBA"/>
</dbReference>
<keyword evidence="4 13" id="KW-0547">Nucleotide-binding</keyword>
<evidence type="ECO:0000256" key="2">
    <source>
        <dbReference type="ARBA" id="ARBA00022515"/>
    </source>
</evidence>
<dbReference type="InterPro" id="IPR036185">
    <property type="entry name" value="DNA_heli_DnaB-like_N_sf"/>
</dbReference>
<evidence type="ECO:0000259" key="14">
    <source>
        <dbReference type="PROSITE" id="PS51199"/>
    </source>
</evidence>
<evidence type="ECO:0000256" key="11">
    <source>
        <dbReference type="ARBA" id="ARBA00048954"/>
    </source>
</evidence>
<evidence type="ECO:0000256" key="6">
    <source>
        <dbReference type="ARBA" id="ARBA00022806"/>
    </source>
</evidence>
<accession>F9DLL9</accession>
<dbReference type="InterPro" id="IPR003593">
    <property type="entry name" value="AAA+_ATPase"/>
</dbReference>
<dbReference type="NCBIfam" id="TIGR00665">
    <property type="entry name" value="DnaB"/>
    <property type="match status" value="1"/>
</dbReference>
<dbReference type="Pfam" id="PF00772">
    <property type="entry name" value="DnaB"/>
    <property type="match status" value="1"/>
</dbReference>
<dbReference type="EC" id="5.6.2.3" evidence="12 13"/>
<feature type="domain" description="SF4 helicase" evidence="14">
    <location>
        <begin position="218"/>
        <end position="492"/>
    </location>
</feature>
<dbReference type="PANTHER" id="PTHR30153:SF2">
    <property type="entry name" value="REPLICATIVE DNA HELICASE"/>
    <property type="match status" value="1"/>
</dbReference>
<dbReference type="GO" id="GO:0006269">
    <property type="term" value="P:DNA replication, synthesis of primer"/>
    <property type="evidence" value="ECO:0007669"/>
    <property type="project" value="UniProtKB-UniRule"/>
</dbReference>
<dbReference type="GO" id="GO:0016887">
    <property type="term" value="F:ATP hydrolysis activity"/>
    <property type="evidence" value="ECO:0007669"/>
    <property type="project" value="RHEA"/>
</dbReference>
<dbReference type="PANTHER" id="PTHR30153">
    <property type="entry name" value="REPLICATIVE DNA HELICASE DNAB"/>
    <property type="match status" value="1"/>
</dbReference>
<gene>
    <name evidence="15" type="primary">dnaB</name>
    <name evidence="15" type="ORF">HMPREF9144_2561</name>
</gene>
<dbReference type="SMART" id="SM00382">
    <property type="entry name" value="AAA"/>
    <property type="match status" value="1"/>
</dbReference>
<dbReference type="EMBL" id="AFPY01000126">
    <property type="protein sequence ID" value="EGQ12797.1"/>
    <property type="molecule type" value="Genomic_DNA"/>
</dbReference>
<dbReference type="InterPro" id="IPR007692">
    <property type="entry name" value="DNA_helicase_DnaB"/>
</dbReference>
<keyword evidence="8 13" id="KW-0238">DNA-binding</keyword>
<comment type="caution">
    <text evidence="15">The sequence shown here is derived from an EMBL/GenBank/DDBJ whole genome shotgun (WGS) entry which is preliminary data.</text>
</comment>
<evidence type="ECO:0000256" key="3">
    <source>
        <dbReference type="ARBA" id="ARBA00022705"/>
    </source>
</evidence>
<keyword evidence="9" id="KW-0413">Isomerase</keyword>
<dbReference type="InterPro" id="IPR027417">
    <property type="entry name" value="P-loop_NTPase"/>
</dbReference>
<dbReference type="InterPro" id="IPR016136">
    <property type="entry name" value="DNA_helicase_N/primase_C"/>
</dbReference>
<dbReference type="InterPro" id="IPR007693">
    <property type="entry name" value="DNA_helicase_DnaB-like_N"/>
</dbReference>
<evidence type="ECO:0000256" key="8">
    <source>
        <dbReference type="ARBA" id="ARBA00023125"/>
    </source>
</evidence>
<evidence type="ECO:0000313" key="16">
    <source>
        <dbReference type="Proteomes" id="UP000004123"/>
    </source>
</evidence>
<dbReference type="InterPro" id="IPR007694">
    <property type="entry name" value="DNA_helicase_DnaB-like_C"/>
</dbReference>
<dbReference type="GO" id="GO:1990077">
    <property type="term" value="C:primosome complex"/>
    <property type="evidence" value="ECO:0007669"/>
    <property type="project" value="UniProtKB-UniRule"/>
</dbReference>
<sequence>MIMIKVTMVCKFFTTFVAVMPEKKTNSAKGTRKRAVAPIDTSFGHLQPQALDIERVVLGALMIDSDAFTVVSELIRPETFYDPRHQKIYGAIQSLNLHEKPVDIMTVAEELKRSGELEEVGGPAYIVELSSHVASSAHIEYHGRILAQKFLARQLIQFASMIETSAFDETVDVDELMQKAEGSLFELSQKNMAQEYTQIDPIVKQAHELLLKAANNQESGGLTGISTGFTQLDKITAGWQPSDLVIIAGRPAMGKTSFALSLAKNIAIDNRVPVAFFSLEMNNVQLVNRLLSNVCSISGSKILSGQLDPSDWERFDNNLRKMDGAPIYVDDTPGLSVFELRTKARRLVREHGIKVLMVDYLQLMNANGMRFNSRQEEVSTISRSLKGLAKELNIPVLALSQLNRTVEQRDGIEGKRPQLSDLRESGAIEQDADLVLFVHRPEYYRIFQDEKGNDLHGKAQIIIAKHRKGATDDVLLSFRGEFTRFANPDDNDMLPPMMPNDLGGEIIDSRMNDDPLPPPGSNDAF</sequence>
<proteinExistence type="inferred from homology"/>
<dbReference type="CDD" id="cd00984">
    <property type="entry name" value="DnaB_C"/>
    <property type="match status" value="1"/>
</dbReference>
<dbReference type="GO" id="GO:0005524">
    <property type="term" value="F:ATP binding"/>
    <property type="evidence" value="ECO:0007669"/>
    <property type="project" value="UniProtKB-UniRule"/>
</dbReference>
<evidence type="ECO:0000256" key="4">
    <source>
        <dbReference type="ARBA" id="ARBA00022741"/>
    </source>
</evidence>
<dbReference type="SUPFAM" id="SSF52540">
    <property type="entry name" value="P-loop containing nucleoside triphosphate hydrolases"/>
    <property type="match status" value="1"/>
</dbReference>
<dbReference type="SUPFAM" id="SSF48024">
    <property type="entry name" value="N-terminal domain of DnaB helicase"/>
    <property type="match status" value="1"/>
</dbReference>
<evidence type="ECO:0000256" key="13">
    <source>
        <dbReference type="RuleBase" id="RU362085"/>
    </source>
</evidence>
<comment type="function">
    <text evidence="10 13">The main replicative DNA helicase, it participates in initiation and elongation during chromosome replication. Travels ahead of the DNA replisome, separating dsDNA into templates for DNA synthesis. A processive ATP-dependent 5'-3' DNA helicase it has DNA-dependent ATPase activity.</text>
</comment>
<evidence type="ECO:0000256" key="10">
    <source>
        <dbReference type="ARBA" id="ARBA00044932"/>
    </source>
</evidence>
<evidence type="ECO:0000256" key="1">
    <source>
        <dbReference type="ARBA" id="ARBA00008428"/>
    </source>
</evidence>
<evidence type="ECO:0000256" key="5">
    <source>
        <dbReference type="ARBA" id="ARBA00022801"/>
    </source>
</evidence>
<dbReference type="Proteomes" id="UP000004123">
    <property type="component" value="Unassembled WGS sequence"/>
</dbReference>
<evidence type="ECO:0000256" key="9">
    <source>
        <dbReference type="ARBA" id="ARBA00023235"/>
    </source>
</evidence>
<dbReference type="AlphaFoldDB" id="F9DLL9"/>
<comment type="similarity">
    <text evidence="1 13">Belongs to the helicase family. DnaB subfamily.</text>
</comment>
<keyword evidence="2 13" id="KW-0639">Primosome</keyword>
<keyword evidence="6 13" id="KW-0347">Helicase</keyword>
<dbReference type="FunFam" id="3.40.50.300:FF:000076">
    <property type="entry name" value="Replicative DNA helicase"/>
    <property type="match status" value="1"/>
</dbReference>
<evidence type="ECO:0000256" key="7">
    <source>
        <dbReference type="ARBA" id="ARBA00022840"/>
    </source>
</evidence>
<dbReference type="HOGENOM" id="CLU_005373_0_0_10"/>
<evidence type="ECO:0000256" key="12">
    <source>
        <dbReference type="NCBIfam" id="TIGR00665"/>
    </source>
</evidence>
<dbReference type="PROSITE" id="PS51199">
    <property type="entry name" value="SF4_HELICASE"/>
    <property type="match status" value="1"/>
</dbReference>
<keyword evidence="3 13" id="KW-0235">DNA replication</keyword>
<dbReference type="eggNOG" id="COG0305">
    <property type="taxonomic scope" value="Bacteria"/>
</dbReference>
<dbReference type="Gene3D" id="3.40.50.300">
    <property type="entry name" value="P-loop containing nucleotide triphosphate hydrolases"/>
    <property type="match status" value="1"/>
</dbReference>